<feature type="DNA-binding region" description="HMG box" evidence="2">
    <location>
        <begin position="123"/>
        <end position="188"/>
    </location>
</feature>
<feature type="region of interest" description="Disordered" evidence="3">
    <location>
        <begin position="46"/>
        <end position="128"/>
    </location>
</feature>
<dbReference type="SMART" id="SM00398">
    <property type="entry name" value="HMG"/>
    <property type="match status" value="2"/>
</dbReference>
<feature type="DNA-binding region" description="HMG box" evidence="2">
    <location>
        <begin position="219"/>
        <end position="290"/>
    </location>
</feature>
<evidence type="ECO:0000313" key="6">
    <source>
        <dbReference type="Proteomes" id="UP000308197"/>
    </source>
</evidence>
<dbReference type="Pfam" id="PF09011">
    <property type="entry name" value="HMG_box_2"/>
    <property type="match status" value="1"/>
</dbReference>
<sequence length="290" mass="32461">MIARLCTRVLPRPLALNVAAVVGLRVAQGARQHMVARTFLTTAHVSEPAAKEGATKSKSKTTAKKTTKTAAAKKASATKKAPTTKKKPAKKATRSSKRDSNDPEARFKDGLKSVKVKKAEEPPIKPMSPYSLFVQDQYKDGAPTGNFAERSSEISARWKQLGDAEKQAYAERAESLKEQFAKAQEEWYGKTDPRILRALNVQRKAQNKPAIRQPAHLRPKRPLSSYMLYMMDVRDSVAVDPSLPSKEAMLQRARLIGKMWHELPAEDKQRYVEKSKKIMEEYKAEQSVDA</sequence>
<feature type="domain" description="HMG box" evidence="4">
    <location>
        <begin position="219"/>
        <end position="290"/>
    </location>
</feature>
<protein>
    <recommendedName>
        <fullName evidence="4">HMG box domain-containing protein</fullName>
    </recommendedName>
</protein>
<feature type="compositionally biased region" description="Basic residues" evidence="3">
    <location>
        <begin position="57"/>
        <end position="67"/>
    </location>
</feature>
<feature type="domain" description="HMG box" evidence="4">
    <location>
        <begin position="123"/>
        <end position="188"/>
    </location>
</feature>
<dbReference type="Pfam" id="PF00505">
    <property type="entry name" value="HMG_box"/>
    <property type="match status" value="1"/>
</dbReference>
<dbReference type="EMBL" id="ML211421">
    <property type="protein sequence ID" value="TFK83099.1"/>
    <property type="molecule type" value="Genomic_DNA"/>
</dbReference>
<dbReference type="InterPro" id="IPR050342">
    <property type="entry name" value="HMGB"/>
</dbReference>
<dbReference type="AlphaFoldDB" id="A0A5C3P248"/>
<dbReference type="PANTHER" id="PTHR48112">
    <property type="entry name" value="HIGH MOBILITY GROUP PROTEIN DSP1"/>
    <property type="match status" value="1"/>
</dbReference>
<keyword evidence="2" id="KW-0539">Nucleus</keyword>
<organism evidence="5 6">
    <name type="scientific">Polyporus arcularius HHB13444</name>
    <dbReference type="NCBI Taxonomy" id="1314778"/>
    <lineage>
        <taxon>Eukaryota</taxon>
        <taxon>Fungi</taxon>
        <taxon>Dikarya</taxon>
        <taxon>Basidiomycota</taxon>
        <taxon>Agaricomycotina</taxon>
        <taxon>Agaricomycetes</taxon>
        <taxon>Polyporales</taxon>
        <taxon>Polyporaceae</taxon>
        <taxon>Polyporus</taxon>
    </lineage>
</organism>
<evidence type="ECO:0000259" key="4">
    <source>
        <dbReference type="PROSITE" id="PS50118"/>
    </source>
</evidence>
<proteinExistence type="predicted"/>
<feature type="compositionally biased region" description="Low complexity" evidence="3">
    <location>
        <begin position="68"/>
        <end position="81"/>
    </location>
</feature>
<evidence type="ECO:0000313" key="5">
    <source>
        <dbReference type="EMBL" id="TFK83099.1"/>
    </source>
</evidence>
<keyword evidence="6" id="KW-1185">Reference proteome</keyword>
<dbReference type="Gene3D" id="1.10.30.10">
    <property type="entry name" value="High mobility group box domain"/>
    <property type="match status" value="2"/>
</dbReference>
<dbReference type="Proteomes" id="UP000308197">
    <property type="component" value="Unassembled WGS sequence"/>
</dbReference>
<evidence type="ECO:0000256" key="3">
    <source>
        <dbReference type="SAM" id="MobiDB-lite"/>
    </source>
</evidence>
<dbReference type="SUPFAM" id="SSF47095">
    <property type="entry name" value="HMG-box"/>
    <property type="match status" value="2"/>
</dbReference>
<reference evidence="5 6" key="1">
    <citation type="journal article" date="2019" name="Nat. Ecol. Evol.">
        <title>Megaphylogeny resolves global patterns of mushroom evolution.</title>
        <authorList>
            <person name="Varga T."/>
            <person name="Krizsan K."/>
            <person name="Foldi C."/>
            <person name="Dima B."/>
            <person name="Sanchez-Garcia M."/>
            <person name="Sanchez-Ramirez S."/>
            <person name="Szollosi G.J."/>
            <person name="Szarkandi J.G."/>
            <person name="Papp V."/>
            <person name="Albert L."/>
            <person name="Andreopoulos W."/>
            <person name="Angelini C."/>
            <person name="Antonin V."/>
            <person name="Barry K.W."/>
            <person name="Bougher N.L."/>
            <person name="Buchanan P."/>
            <person name="Buyck B."/>
            <person name="Bense V."/>
            <person name="Catcheside P."/>
            <person name="Chovatia M."/>
            <person name="Cooper J."/>
            <person name="Damon W."/>
            <person name="Desjardin D."/>
            <person name="Finy P."/>
            <person name="Geml J."/>
            <person name="Haridas S."/>
            <person name="Hughes K."/>
            <person name="Justo A."/>
            <person name="Karasinski D."/>
            <person name="Kautmanova I."/>
            <person name="Kiss B."/>
            <person name="Kocsube S."/>
            <person name="Kotiranta H."/>
            <person name="LaButti K.M."/>
            <person name="Lechner B.E."/>
            <person name="Liimatainen K."/>
            <person name="Lipzen A."/>
            <person name="Lukacs Z."/>
            <person name="Mihaltcheva S."/>
            <person name="Morgado L.N."/>
            <person name="Niskanen T."/>
            <person name="Noordeloos M.E."/>
            <person name="Ohm R.A."/>
            <person name="Ortiz-Santana B."/>
            <person name="Ovrebo C."/>
            <person name="Racz N."/>
            <person name="Riley R."/>
            <person name="Savchenko A."/>
            <person name="Shiryaev A."/>
            <person name="Soop K."/>
            <person name="Spirin V."/>
            <person name="Szebenyi C."/>
            <person name="Tomsovsky M."/>
            <person name="Tulloss R.E."/>
            <person name="Uehling J."/>
            <person name="Grigoriev I.V."/>
            <person name="Vagvolgyi C."/>
            <person name="Papp T."/>
            <person name="Martin F.M."/>
            <person name="Miettinen O."/>
            <person name="Hibbett D.S."/>
            <person name="Nagy L.G."/>
        </authorList>
    </citation>
    <scope>NUCLEOTIDE SEQUENCE [LARGE SCALE GENOMIC DNA]</scope>
    <source>
        <strain evidence="5 6">HHB13444</strain>
    </source>
</reference>
<dbReference type="GO" id="GO:0003677">
    <property type="term" value="F:DNA binding"/>
    <property type="evidence" value="ECO:0007669"/>
    <property type="project" value="UniProtKB-UniRule"/>
</dbReference>
<dbReference type="InterPro" id="IPR036910">
    <property type="entry name" value="HMG_box_dom_sf"/>
</dbReference>
<dbReference type="CDD" id="cd00084">
    <property type="entry name" value="HMG-box_SF"/>
    <property type="match status" value="1"/>
</dbReference>
<accession>A0A5C3P248</accession>
<dbReference type="GO" id="GO:0005634">
    <property type="term" value="C:nucleus"/>
    <property type="evidence" value="ECO:0007669"/>
    <property type="project" value="UniProtKB-UniRule"/>
</dbReference>
<dbReference type="PROSITE" id="PS50118">
    <property type="entry name" value="HMG_BOX_2"/>
    <property type="match status" value="2"/>
</dbReference>
<name>A0A5C3P248_9APHY</name>
<evidence type="ECO:0000256" key="1">
    <source>
        <dbReference type="ARBA" id="ARBA00023125"/>
    </source>
</evidence>
<feature type="compositionally biased region" description="Basic residues" evidence="3">
    <location>
        <begin position="82"/>
        <end position="95"/>
    </location>
</feature>
<keyword evidence="1 2" id="KW-0238">DNA-binding</keyword>
<dbReference type="InterPro" id="IPR009071">
    <property type="entry name" value="HMG_box_dom"/>
</dbReference>
<evidence type="ECO:0000256" key="2">
    <source>
        <dbReference type="PROSITE-ProRule" id="PRU00267"/>
    </source>
</evidence>
<dbReference type="InParanoid" id="A0A5C3P248"/>
<feature type="compositionally biased region" description="Basic and acidic residues" evidence="3">
    <location>
        <begin position="96"/>
        <end position="123"/>
    </location>
</feature>
<dbReference type="STRING" id="1314778.A0A5C3P248"/>
<gene>
    <name evidence="5" type="ORF">K466DRAFT_590003</name>
</gene>